<dbReference type="InterPro" id="IPR002220">
    <property type="entry name" value="DapA-like"/>
</dbReference>
<reference evidence="4" key="1">
    <citation type="submission" date="2022-06" db="EMBL/GenBank/DDBJ databases">
        <title>Gramella sediminis sp. nov., isolated from deep-sea sediment of the Indian Ocean.</title>
        <authorList>
            <person name="Yang L."/>
        </authorList>
    </citation>
    <scope>NUCLEOTIDE SEQUENCE</scope>
    <source>
        <strain evidence="4">HMD3159</strain>
    </source>
</reference>
<dbReference type="Pfam" id="PF00701">
    <property type="entry name" value="DHDPS"/>
    <property type="match status" value="1"/>
</dbReference>
<dbReference type="Proteomes" id="UP001155077">
    <property type="component" value="Unassembled WGS sequence"/>
</dbReference>
<evidence type="ECO:0000256" key="3">
    <source>
        <dbReference type="PIRNR" id="PIRNR001365"/>
    </source>
</evidence>
<organism evidence="4 5">
    <name type="scientific">Gramella jeungdoensis</name>
    <dbReference type="NCBI Taxonomy" id="708091"/>
    <lineage>
        <taxon>Bacteria</taxon>
        <taxon>Pseudomonadati</taxon>
        <taxon>Bacteroidota</taxon>
        <taxon>Flavobacteriia</taxon>
        <taxon>Flavobacteriales</taxon>
        <taxon>Flavobacteriaceae</taxon>
        <taxon>Christiangramia</taxon>
    </lineage>
</organism>
<accession>A0ABT0YYC3</accession>
<dbReference type="CDD" id="cd00408">
    <property type="entry name" value="DHDPS-like"/>
    <property type="match status" value="1"/>
</dbReference>
<evidence type="ECO:0000256" key="2">
    <source>
        <dbReference type="ARBA" id="ARBA00023270"/>
    </source>
</evidence>
<keyword evidence="2" id="KW-0704">Schiff base</keyword>
<dbReference type="InterPro" id="IPR020625">
    <property type="entry name" value="Schiff_base-form_aldolases_AS"/>
</dbReference>
<dbReference type="PANTHER" id="PTHR42849:SF1">
    <property type="entry name" value="N-ACETYLNEURAMINATE LYASE"/>
    <property type="match status" value="1"/>
</dbReference>
<evidence type="ECO:0000313" key="5">
    <source>
        <dbReference type="Proteomes" id="UP001155077"/>
    </source>
</evidence>
<evidence type="ECO:0000313" key="4">
    <source>
        <dbReference type="EMBL" id="MCM8568466.1"/>
    </source>
</evidence>
<comment type="caution">
    <text evidence="4">The sequence shown here is derived from an EMBL/GenBank/DDBJ whole genome shotgun (WGS) entry which is preliminary data.</text>
</comment>
<gene>
    <name evidence="4" type="ORF">NE848_03700</name>
</gene>
<name>A0ABT0YYC3_9FLAO</name>
<dbReference type="Gene3D" id="3.20.20.70">
    <property type="entry name" value="Aldolase class I"/>
    <property type="match status" value="1"/>
</dbReference>
<dbReference type="PROSITE" id="PS00665">
    <property type="entry name" value="DHDPS_1"/>
    <property type="match status" value="1"/>
</dbReference>
<proteinExistence type="inferred from homology"/>
<dbReference type="PIRSF" id="PIRSF001365">
    <property type="entry name" value="DHDPS"/>
    <property type="match status" value="1"/>
</dbReference>
<keyword evidence="5" id="KW-1185">Reference proteome</keyword>
<dbReference type="InterPro" id="IPR020624">
    <property type="entry name" value="Schiff_base-form_aldolases_CS"/>
</dbReference>
<dbReference type="EMBL" id="JAMSCK010000001">
    <property type="protein sequence ID" value="MCM8568466.1"/>
    <property type="molecule type" value="Genomic_DNA"/>
</dbReference>
<dbReference type="PROSITE" id="PS00666">
    <property type="entry name" value="DHDPS_2"/>
    <property type="match status" value="1"/>
</dbReference>
<dbReference type="PANTHER" id="PTHR42849">
    <property type="entry name" value="N-ACETYLNEURAMINATE LYASE"/>
    <property type="match status" value="1"/>
</dbReference>
<protein>
    <submittedName>
        <fullName evidence="4">Dihydrodipicolinate synthase family protein</fullName>
    </submittedName>
</protein>
<dbReference type="SUPFAM" id="SSF51569">
    <property type="entry name" value="Aldolase"/>
    <property type="match status" value="1"/>
</dbReference>
<dbReference type="PRINTS" id="PR00146">
    <property type="entry name" value="DHPICSNTHASE"/>
</dbReference>
<keyword evidence="1 3" id="KW-0456">Lyase</keyword>
<dbReference type="RefSeq" id="WP_252110860.1">
    <property type="nucleotide sequence ID" value="NZ_JAMSCK010000001.1"/>
</dbReference>
<comment type="similarity">
    <text evidence="3">Belongs to the DapA family.</text>
</comment>
<dbReference type="InterPro" id="IPR013785">
    <property type="entry name" value="Aldolase_TIM"/>
</dbReference>
<evidence type="ECO:0000256" key="1">
    <source>
        <dbReference type="ARBA" id="ARBA00023239"/>
    </source>
</evidence>
<sequence>MNKFKGVIVPMITPFTNNLDIDRDASERIVENLVTNDCSVFILGTTGEALSVRQSEKSLLAESVTRAVNGRRTVYAGISGNCFDESVESARRFRDVGVDALVAHLPAFYPLSDDHMLHYFESLADAVPLPLILYNMPATTNHSLSIEIIDKLSQHDNIIGLKDSERGDDRLDKALDKWKDREDFVFHLGWAAKSSYGVRNGLDGIVPSTANLVPSIYSDLFEAAANGNSEKADQLQELTNAISAYYQAGNLLSEAIPRLKGMMQTFGLCSNKVKLPMLQISDELQGKIEAEVLQKYSQYNTSK</sequence>
<dbReference type="SMART" id="SM01130">
    <property type="entry name" value="DHDPS"/>
    <property type="match status" value="1"/>
</dbReference>